<organism evidence="1 2">
    <name type="scientific">Trichothecium roseum</name>
    <dbReference type="NCBI Taxonomy" id="47278"/>
    <lineage>
        <taxon>Eukaryota</taxon>
        <taxon>Fungi</taxon>
        <taxon>Dikarya</taxon>
        <taxon>Ascomycota</taxon>
        <taxon>Pezizomycotina</taxon>
        <taxon>Sordariomycetes</taxon>
        <taxon>Hypocreomycetidae</taxon>
        <taxon>Hypocreales</taxon>
        <taxon>Hypocreales incertae sedis</taxon>
        <taxon>Trichothecium</taxon>
    </lineage>
</organism>
<evidence type="ECO:0000313" key="2">
    <source>
        <dbReference type="Proteomes" id="UP001163324"/>
    </source>
</evidence>
<gene>
    <name evidence="1" type="ORF">N3K66_004501</name>
</gene>
<name>A0ACC0V1G7_9HYPO</name>
<keyword evidence="2" id="KW-1185">Reference proteome</keyword>
<proteinExistence type="predicted"/>
<dbReference type="Proteomes" id="UP001163324">
    <property type="component" value="Chromosome 4"/>
</dbReference>
<dbReference type="EMBL" id="CM047943">
    <property type="protein sequence ID" value="KAI9900239.1"/>
    <property type="molecule type" value="Genomic_DNA"/>
</dbReference>
<evidence type="ECO:0000313" key="1">
    <source>
        <dbReference type="EMBL" id="KAI9900239.1"/>
    </source>
</evidence>
<protein>
    <submittedName>
        <fullName evidence="1">Uncharacterized protein</fullName>
    </submittedName>
</protein>
<sequence>MLFCKRLARTATSFPRVATRHQVRHLTLQSSQAASLFLKHGIPIISAPTTIHQDDAGAAAAATTTTTTHWHLAMTIDRENRIPTILLAPSLSSPSSNGQTTLASMIRHQPTAVSSHPFRLTKGITPTLVSQISQTLNLGTEPVNDLLQNIFAIFASREATHLELSPLSISSSTDGNGAPVVTYAAAVKEATFDDAAASRQPDLFALRSTSHEDPAEVEAEKHGLVYVRMEQGGNVGNVVNGAGLAMATNDAVALHGGRSANFLDAGGQATKRTMIKAFDIVLRDERVTAVLVNIYGGITNGVMIAESIIGAAEELGPLKVPVVVRLQGTNSAEGLKLLEKADLGLVVEADFGEAARKAVELAGPYKPA</sequence>
<accession>A0ACC0V1G7</accession>
<reference evidence="1" key="1">
    <citation type="submission" date="2022-10" db="EMBL/GenBank/DDBJ databases">
        <title>Complete Genome of Trichothecium roseum strain YXFP-22015, a Plant Pathogen Isolated from Citrus.</title>
        <authorList>
            <person name="Wang Y."/>
            <person name="Zhu L."/>
        </authorList>
    </citation>
    <scope>NUCLEOTIDE SEQUENCE</scope>
    <source>
        <strain evidence="1">YXFP-22015</strain>
    </source>
</reference>
<comment type="caution">
    <text evidence="1">The sequence shown here is derived from an EMBL/GenBank/DDBJ whole genome shotgun (WGS) entry which is preliminary data.</text>
</comment>